<gene>
    <name evidence="3" type="ORF">CCBH4851_00004</name>
    <name evidence="4" type="ORF">PAERUG_P19_London_7_VIM_2_05_10_06838</name>
</gene>
<dbReference type="GO" id="GO:0016989">
    <property type="term" value="F:sigma factor antagonist activity"/>
    <property type="evidence" value="ECO:0007669"/>
    <property type="project" value="TreeGrafter"/>
</dbReference>
<dbReference type="Proteomes" id="UP000045039">
    <property type="component" value="Unassembled WGS sequence"/>
</dbReference>
<reference evidence="4" key="1">
    <citation type="submission" date="2015-06" db="EMBL/GenBank/DDBJ databases">
        <authorList>
            <person name="Radhakrishnan R."/>
            <person name="Underwood A."/>
            <person name="Al-Shahib A."/>
        </authorList>
    </citation>
    <scope>NUCLEOTIDE SEQUENCE</scope>
    <source>
        <strain evidence="4">P19_London_7_VIM_2_05_10</strain>
    </source>
</reference>
<dbReference type="Gene3D" id="2.60.120.1440">
    <property type="match status" value="1"/>
</dbReference>
<dbReference type="InterPro" id="IPR006860">
    <property type="entry name" value="FecR"/>
</dbReference>
<evidence type="ECO:0000259" key="2">
    <source>
        <dbReference type="Pfam" id="PF16220"/>
    </source>
</evidence>
<dbReference type="InterPro" id="IPR012373">
    <property type="entry name" value="Ferrdict_sens_TM"/>
</dbReference>
<dbReference type="Pfam" id="PF04773">
    <property type="entry name" value="FecR"/>
    <property type="match status" value="1"/>
</dbReference>
<evidence type="ECO:0000259" key="1">
    <source>
        <dbReference type="Pfam" id="PF04773"/>
    </source>
</evidence>
<evidence type="ECO:0000313" key="4">
    <source>
        <dbReference type="EMBL" id="CRQ12426.1"/>
    </source>
</evidence>
<dbReference type="AlphaFoldDB" id="A0A0D6HIL0"/>
<evidence type="ECO:0000313" key="5">
    <source>
        <dbReference type="Proteomes" id="UP000045039"/>
    </source>
</evidence>
<dbReference type="FunFam" id="2.60.120.1440:FF:000002">
    <property type="entry name" value="Probable transmembrane sensor"/>
    <property type="match status" value="1"/>
</dbReference>
<dbReference type="EMBL" id="CVVU01000276">
    <property type="protein sequence ID" value="CRQ12426.1"/>
    <property type="molecule type" value="Genomic_DNA"/>
</dbReference>
<organism evidence="3">
    <name type="scientific">Pseudomonas aeruginosa</name>
    <dbReference type="NCBI Taxonomy" id="287"/>
    <lineage>
        <taxon>Bacteria</taxon>
        <taxon>Pseudomonadati</taxon>
        <taxon>Pseudomonadota</taxon>
        <taxon>Gammaproteobacteria</taxon>
        <taxon>Pseudomonadales</taxon>
        <taxon>Pseudomonadaceae</taxon>
        <taxon>Pseudomonas</taxon>
    </lineage>
</organism>
<feature type="domain" description="FecR protein" evidence="1">
    <location>
        <begin position="121"/>
        <end position="217"/>
    </location>
</feature>
<name>A0A0D6HIL0_PSEAI</name>
<reference evidence="3" key="3">
    <citation type="submission" date="2015-08" db="EMBL/GenBank/DDBJ databases">
        <title>Pseudomonas aeruginosa strain CCBH4851 chromosome region.</title>
        <authorList>
            <person name="Silveira M.C."/>
            <person name="Carvalho-Assef A.P.D."/>
            <person name="Albano R.M."/>
        </authorList>
    </citation>
    <scope>NUCLEOTIDE SEQUENCE</scope>
    <source>
        <strain evidence="3">CCBH4851</strain>
    </source>
</reference>
<evidence type="ECO:0000313" key="3">
    <source>
        <dbReference type="EMBL" id="ALI58710.1"/>
    </source>
</evidence>
<reference evidence="5" key="2">
    <citation type="submission" date="2015-06" db="EMBL/GenBank/DDBJ databases">
        <authorList>
            <person name="Radhakrishnan Rajesh"/>
            <person name="Underwood Anthony"/>
            <person name="Al-Shahib Ali"/>
        </authorList>
    </citation>
    <scope>NUCLEOTIDE SEQUENCE [LARGE SCALE GENOMIC DNA]</scope>
    <source>
        <strain evidence="5">P19_London_7_VIM_2_05_10</strain>
    </source>
</reference>
<dbReference type="Pfam" id="PF16220">
    <property type="entry name" value="DUF4880"/>
    <property type="match status" value="1"/>
</dbReference>
<accession>A0A1S1CA54</accession>
<sequence>MSGAVDGTRGRVDEAVVRQAIHWLVRLRSQPADDRLQRACAAWRAEHGEHERAWQQVSALNEELQGRFKALPGGVAYGTLDSSAQRLQRRQALKLLSLLVAGGAVAWVGRDSLPWQRLSADYSTATGERRSIELVDGTRLQLNTDSAVDVRYDAGQRLILLARGEIFLASGADTQSPTHRPLRVRTAQGLFEALGTRFNVRLQDAATCLSVSEGSVRIDAFGARPLQAPVAEAGQSYRIAADGVRRLERPQMDAVAWADGLIVTRDMRLADFLAEVARYRNGYLGCAAEVADLRLSGVYRLDDTDKLLQVLARTLPVRLQRHTRWWVRVVAA</sequence>
<protein>
    <submittedName>
        <fullName evidence="4">Fec operon regulator FecR</fullName>
    </submittedName>
</protein>
<dbReference type="PANTHER" id="PTHR30273">
    <property type="entry name" value="PERIPLASMIC SIGNAL SENSOR AND SIGMA FACTOR ACTIVATOR FECR-RELATED"/>
    <property type="match status" value="1"/>
</dbReference>
<accession>A0A0D6HIL0</accession>
<dbReference type="PATRIC" id="fig|287.1485.peg.2625"/>
<dbReference type="PIRSF" id="PIRSF018266">
    <property type="entry name" value="FecR"/>
    <property type="match status" value="1"/>
</dbReference>
<proteinExistence type="predicted"/>
<feature type="domain" description="FecR N-terminal" evidence="2">
    <location>
        <begin position="18"/>
        <end position="60"/>
    </location>
</feature>
<dbReference type="InterPro" id="IPR032623">
    <property type="entry name" value="FecR_N"/>
</dbReference>
<dbReference type="PANTHER" id="PTHR30273:SF2">
    <property type="entry name" value="PROTEIN FECR"/>
    <property type="match status" value="1"/>
</dbReference>
<dbReference type="EMBL" id="KT454971">
    <property type="protein sequence ID" value="ALI58710.1"/>
    <property type="molecule type" value="Genomic_DNA"/>
</dbReference>